<dbReference type="EMBL" id="JAJAGQ010000022">
    <property type="protein sequence ID" value="KAJ8529162.1"/>
    <property type="molecule type" value="Genomic_DNA"/>
</dbReference>
<name>A0A9Q1L7G9_9SOLA</name>
<evidence type="ECO:0000313" key="3">
    <source>
        <dbReference type="Proteomes" id="UP001152561"/>
    </source>
</evidence>
<dbReference type="AlphaFoldDB" id="A0A9Q1L7G9"/>
<keyword evidence="3" id="KW-1185">Reference proteome</keyword>
<dbReference type="PANTHER" id="PTHR46869:SF19">
    <property type="entry name" value="ZINC FINGER PROTEIN 655-LIKE"/>
    <property type="match status" value="1"/>
</dbReference>
<reference evidence="3" key="1">
    <citation type="journal article" date="2023" name="Proc. Natl. Acad. Sci. U.S.A.">
        <title>Genomic and structural basis for evolution of tropane alkaloid biosynthesis.</title>
        <authorList>
            <person name="Wanga Y.-J."/>
            <person name="Taina T."/>
            <person name="Yua J.-Y."/>
            <person name="Lia J."/>
            <person name="Xua B."/>
            <person name="Chenc J."/>
            <person name="D'Auriad J.C."/>
            <person name="Huanga J.-P."/>
            <person name="Huanga S.-X."/>
        </authorList>
    </citation>
    <scope>NUCLEOTIDE SEQUENCE [LARGE SCALE GENOMIC DNA]</scope>
    <source>
        <strain evidence="3">cv. KIB-2019</strain>
    </source>
</reference>
<feature type="region of interest" description="Disordered" evidence="1">
    <location>
        <begin position="220"/>
        <end position="244"/>
    </location>
</feature>
<feature type="compositionally biased region" description="Basic and acidic residues" evidence="1">
    <location>
        <begin position="51"/>
        <end position="64"/>
    </location>
</feature>
<dbReference type="Proteomes" id="UP001152561">
    <property type="component" value="Unassembled WGS sequence"/>
</dbReference>
<protein>
    <submittedName>
        <fullName evidence="2">Uncharacterized protein</fullName>
    </submittedName>
</protein>
<sequence length="244" mass="27428">MLSRNSWIWNGTVSSFVEASDNNSVVFETKSSSTNTRDDARKNDHNKCVYDQDEKPRTKKRAESENSYSEYFLGENGKAESDGSVEGFLENGNCKRSTSKMSLGAWLDERRTDEKKGINRTTKYLTESRKDLSKKFERGGYGLASNSDICESRKGTTDRSYLLVDTNRATKKINDYSESTYETGENSLGADHNDPKCINIGNHEGSFRNKTTAVLAQDMPYEPEEKVKPKKSKGHKCPPVGLLT</sequence>
<gene>
    <name evidence="2" type="ORF">K7X08_035997</name>
</gene>
<accession>A0A9Q1L7G9</accession>
<dbReference type="PANTHER" id="PTHR46869">
    <property type="entry name" value="C2H2-LIKE ZINC FINGER PROTEIN"/>
    <property type="match status" value="1"/>
</dbReference>
<evidence type="ECO:0000313" key="2">
    <source>
        <dbReference type="EMBL" id="KAJ8529162.1"/>
    </source>
</evidence>
<evidence type="ECO:0000256" key="1">
    <source>
        <dbReference type="SAM" id="MobiDB-lite"/>
    </source>
</evidence>
<feature type="region of interest" description="Disordered" evidence="1">
    <location>
        <begin position="51"/>
        <end position="76"/>
    </location>
</feature>
<proteinExistence type="predicted"/>
<comment type="caution">
    <text evidence="2">The sequence shown here is derived from an EMBL/GenBank/DDBJ whole genome shotgun (WGS) entry which is preliminary data.</text>
</comment>
<organism evidence="2 3">
    <name type="scientific">Anisodus acutangulus</name>
    <dbReference type="NCBI Taxonomy" id="402998"/>
    <lineage>
        <taxon>Eukaryota</taxon>
        <taxon>Viridiplantae</taxon>
        <taxon>Streptophyta</taxon>
        <taxon>Embryophyta</taxon>
        <taxon>Tracheophyta</taxon>
        <taxon>Spermatophyta</taxon>
        <taxon>Magnoliopsida</taxon>
        <taxon>eudicotyledons</taxon>
        <taxon>Gunneridae</taxon>
        <taxon>Pentapetalae</taxon>
        <taxon>asterids</taxon>
        <taxon>lamiids</taxon>
        <taxon>Solanales</taxon>
        <taxon>Solanaceae</taxon>
        <taxon>Solanoideae</taxon>
        <taxon>Hyoscyameae</taxon>
        <taxon>Anisodus</taxon>
    </lineage>
</organism>